<evidence type="ECO:0000256" key="1">
    <source>
        <dbReference type="SAM" id="Phobius"/>
    </source>
</evidence>
<proteinExistence type="predicted"/>
<dbReference type="Proteomes" id="UP000834106">
    <property type="component" value="Chromosome 23"/>
</dbReference>
<organism evidence="2 3">
    <name type="scientific">Fraxinus pennsylvanica</name>
    <dbReference type="NCBI Taxonomy" id="56036"/>
    <lineage>
        <taxon>Eukaryota</taxon>
        <taxon>Viridiplantae</taxon>
        <taxon>Streptophyta</taxon>
        <taxon>Embryophyta</taxon>
        <taxon>Tracheophyta</taxon>
        <taxon>Spermatophyta</taxon>
        <taxon>Magnoliopsida</taxon>
        <taxon>eudicotyledons</taxon>
        <taxon>Gunneridae</taxon>
        <taxon>Pentapetalae</taxon>
        <taxon>asterids</taxon>
        <taxon>lamiids</taxon>
        <taxon>Lamiales</taxon>
        <taxon>Oleaceae</taxon>
        <taxon>Oleeae</taxon>
        <taxon>Fraxinus</taxon>
    </lineage>
</organism>
<feature type="transmembrane region" description="Helical" evidence="1">
    <location>
        <begin position="45"/>
        <end position="64"/>
    </location>
</feature>
<accession>A0AAD2AJ62</accession>
<evidence type="ECO:0000313" key="3">
    <source>
        <dbReference type="Proteomes" id="UP000834106"/>
    </source>
</evidence>
<dbReference type="PANTHER" id="PTHR35307:SF3">
    <property type="entry name" value="DUF4220 DOMAIN-CONTAINING PROTEIN"/>
    <property type="match status" value="1"/>
</dbReference>
<dbReference type="AlphaFoldDB" id="A0AAD2AJ62"/>
<dbReference type="EMBL" id="OU503058">
    <property type="protein sequence ID" value="CAI9787311.1"/>
    <property type="molecule type" value="Genomic_DNA"/>
</dbReference>
<keyword evidence="3" id="KW-1185">Reference proteome</keyword>
<keyword evidence="1" id="KW-0812">Transmembrane</keyword>
<feature type="transmembrane region" description="Helical" evidence="1">
    <location>
        <begin position="84"/>
        <end position="105"/>
    </location>
</feature>
<dbReference type="PANTHER" id="PTHR35307">
    <property type="entry name" value="PROTEIN, PUTATIVE-RELATED"/>
    <property type="match status" value="1"/>
</dbReference>
<keyword evidence="1" id="KW-1133">Transmembrane helix</keyword>
<protein>
    <submittedName>
        <fullName evidence="2">Uncharacterized protein</fullName>
    </submittedName>
</protein>
<reference evidence="2" key="1">
    <citation type="submission" date="2023-05" db="EMBL/GenBank/DDBJ databases">
        <authorList>
            <person name="Huff M."/>
        </authorList>
    </citation>
    <scope>NUCLEOTIDE SEQUENCE</scope>
</reference>
<name>A0AAD2AJ62_9LAMI</name>
<evidence type="ECO:0000313" key="2">
    <source>
        <dbReference type="EMBL" id="CAI9787311.1"/>
    </source>
</evidence>
<gene>
    <name evidence="2" type="ORF">FPE_LOCUS34741</name>
</gene>
<keyword evidence="1" id="KW-0472">Membrane</keyword>
<sequence>MRKIALDEEKVDGPKFPVDKLRLVIKKYWVRAVTGCPQFVMARSVTCTASGLMCLLVALTFAGVDIRMKIAQPEDETYSAYKWSINWILNVQLIGVALGTIAPAFRWFTAARDLWTGERARYLYKFNTTSGKKFFML</sequence>